<evidence type="ECO:0000313" key="31">
    <source>
        <dbReference type="Proteomes" id="UP000487258"/>
    </source>
</evidence>
<dbReference type="Proteomes" id="UP000281340">
    <property type="component" value="Unassembled WGS sequence"/>
</dbReference>
<evidence type="ECO:0000313" key="29">
    <source>
        <dbReference type="Proteomes" id="UP000462410"/>
    </source>
</evidence>
<evidence type="ECO:0000313" key="12">
    <source>
        <dbReference type="EMBL" id="MWT22024.1"/>
    </source>
</evidence>
<dbReference type="EMBL" id="WOET01000012">
    <property type="protein sequence ID" value="MUM73792.1"/>
    <property type="molecule type" value="Genomic_DNA"/>
</dbReference>
<evidence type="ECO:0000313" key="26">
    <source>
        <dbReference type="Proteomes" id="UP000281340"/>
    </source>
</evidence>
<gene>
    <name evidence="9" type="primary">yibG</name>
    <name evidence="20" type="ORF">BANRA_04637</name>
    <name evidence="14" type="ORF">BK300_26685</name>
    <name evidence="3" type="ORF">BRV02_004122</name>
    <name evidence="15" type="ORF">BTQ06_29055</name>
    <name evidence="2" type="ORF">CQ842_12815</name>
    <name evidence="8" type="ORF">CQ842_18985</name>
    <name evidence="16" type="ORF">CWS33_14260</name>
    <name evidence="19" type="ORF">D4N09_25815</name>
    <name evidence="17" type="ORF">EAI46_21690</name>
    <name evidence="5" type="ORF">EN85_002902</name>
    <name evidence="13" type="ORF">G3W53_27840</name>
    <name evidence="4" type="ORF">GAI89_25375</name>
    <name evidence="10" type="ORF">GNZ05_16720</name>
    <name evidence="12" type="ORF">GP965_14055</name>
    <name evidence="11" type="ORF">GQM04_17205</name>
    <name evidence="6" type="ORF">HV209_28060</name>
    <name evidence="7" type="ORF">JNA65_18785</name>
    <name evidence="18" type="ORF">NCTC8985_04581</name>
    <name evidence="9" type="ORF">NY836_11495</name>
</gene>
<evidence type="ECO:0000313" key="17">
    <source>
        <dbReference type="EMBL" id="RLY54984.1"/>
    </source>
</evidence>
<feature type="signal peptide" evidence="1">
    <location>
        <begin position="1"/>
        <end position="19"/>
    </location>
</feature>
<evidence type="ECO:0000313" key="34">
    <source>
        <dbReference type="Proteomes" id="UP000534332"/>
    </source>
</evidence>
<reference evidence="8 23" key="16">
    <citation type="submission" date="2020-06" db="EMBL/GenBank/DDBJ databases">
        <title>Genomic analysis of Escherichia coli Ec98 resistant to antibiotic.</title>
        <authorList>
            <person name="Campos L."/>
        </authorList>
    </citation>
    <scope>NUCLEOTIDE SEQUENCE [LARGE SCALE GENOMIC DNA]</scope>
    <source>
        <strain evidence="8 23">UFU_EC98</strain>
    </source>
</reference>
<evidence type="ECO:0000313" key="20">
    <source>
        <dbReference type="EMBL" id="VCY85926.1"/>
    </source>
</evidence>
<evidence type="ECO:0000313" key="6">
    <source>
        <dbReference type="EMBL" id="MBA7722355.1"/>
    </source>
</evidence>
<dbReference type="Proteomes" id="UP000254405">
    <property type="component" value="Unassembled WGS sequence"/>
</dbReference>
<evidence type="ECO:0000313" key="4">
    <source>
        <dbReference type="EMBL" id="EFH6097912.1"/>
    </source>
</evidence>
<dbReference type="EMBL" id="MOHC01000087">
    <property type="protein sequence ID" value="OJN30135.1"/>
    <property type="molecule type" value="Genomic_DNA"/>
</dbReference>
<dbReference type="Proteomes" id="UP000460654">
    <property type="component" value="Unassembled WGS sequence"/>
</dbReference>
<dbReference type="EMBL" id="JANWOR010000274">
    <property type="protein sequence ID" value="MDA4178019.1"/>
    <property type="molecule type" value="Genomic_DNA"/>
</dbReference>
<reference evidence="16 24" key="4">
    <citation type="submission" date="2017-12" db="EMBL/GenBank/DDBJ databases">
        <title>Rapid rising of carbapenem-resistant Enterobacteriaceae(CRE) and emergence of colistin resistance genemcr-1 in CRE in the hospital of Henan, China.</title>
        <authorList>
            <person name="Sun Q."/>
            <person name="Zhang R."/>
            <person name="Li Y."/>
            <person name="Shen Y."/>
            <person name="Zhang Y."/>
            <person name="Yang J."/>
            <person name="Shu L."/>
            <person name="Zhou H."/>
            <person name="Wang Y."/>
            <person name="Wang B."/>
            <person name="Shen Z."/>
        </authorList>
    </citation>
    <scope>NUCLEOTIDE SEQUENCE [LARGE SCALE GENOMIC DNA]</scope>
    <source>
        <strain evidence="16 24">3512</strain>
    </source>
</reference>
<accession>A0A093DAI7</accession>
<evidence type="ECO:0000313" key="11">
    <source>
        <dbReference type="EMBL" id="MWL47216.1"/>
    </source>
</evidence>
<dbReference type="EMBL" id="UWXJ01000001">
    <property type="protein sequence ID" value="VCY85926.1"/>
    <property type="molecule type" value="Genomic_DNA"/>
</dbReference>
<evidence type="ECO:0000313" key="7">
    <source>
        <dbReference type="EMBL" id="MBL6235939.1"/>
    </source>
</evidence>
<evidence type="ECO:0000313" key="13">
    <source>
        <dbReference type="EMBL" id="NEN73766.1"/>
    </source>
</evidence>
<protein>
    <submittedName>
        <fullName evidence="6">Sel1 repeat family protein</fullName>
    </submittedName>
</protein>
<evidence type="ECO:0000313" key="5">
    <source>
        <dbReference type="EMBL" id="EFL9837902.1"/>
    </source>
</evidence>
<evidence type="ECO:0000313" key="22">
    <source>
        <dbReference type="Proteomes" id="UP000218543"/>
    </source>
</evidence>
<sequence length="153" mass="17950">MKACLLLFFYFSLIGQLHGADVKIKENESVMGSTAMTYDLSEEKLMKLKYKSQHGDSEASFRLYQYYCFTKNNIDKQLRFLERSASQGNVTAQFNYGVFLSDTNPTLSEYYNLNRAIYWMEFAVNNGNIDTKSKLQELKKLKRMDRRKNKENP</sequence>
<dbReference type="Proteomes" id="UP000487258">
    <property type="component" value="Unassembled WGS sequence"/>
</dbReference>
<dbReference type="Proteomes" id="UP001211064">
    <property type="component" value="Unassembled WGS sequence"/>
</dbReference>
<dbReference type="EMBL" id="RDDM01000235">
    <property type="protein sequence ID" value="RLY54984.1"/>
    <property type="molecule type" value="Genomic_DNA"/>
</dbReference>
<dbReference type="Proteomes" id="UP000531463">
    <property type="component" value="Unassembled WGS sequence"/>
</dbReference>
<dbReference type="EMBL" id="JAAGYP010000269">
    <property type="protein sequence ID" value="NEN73766.1"/>
    <property type="molecule type" value="Genomic_DNA"/>
</dbReference>
<evidence type="ECO:0000313" key="8">
    <source>
        <dbReference type="EMBL" id="MBZ4695105.1"/>
    </source>
</evidence>
<evidence type="ECO:0000256" key="1">
    <source>
        <dbReference type="SAM" id="SignalP"/>
    </source>
</evidence>
<reference evidence="18 25" key="5">
    <citation type="submission" date="2018-06" db="EMBL/GenBank/DDBJ databases">
        <authorList>
            <consortium name="Pathogen Informatics"/>
            <person name="Doyle S."/>
        </authorList>
    </citation>
    <scope>NUCLEOTIDE SEQUENCE [LARGE SCALE GENOMIC DNA]</scope>
    <source>
        <strain evidence="18 25">NCTC8985</strain>
    </source>
</reference>
<dbReference type="EMBL" id="QYOH01000120">
    <property type="protein sequence ID" value="TXU28763.1"/>
    <property type="molecule type" value="Genomic_DNA"/>
</dbReference>
<reference evidence="11 31" key="11">
    <citation type="submission" date="2019-12" db="EMBL/GenBank/DDBJ databases">
        <title>Enteriobacteria Tanzani isolates_10432.</title>
        <authorList>
            <person name="Subbiah M."/>
            <person name="Call D."/>
        </authorList>
    </citation>
    <scope>NUCLEOTIDE SEQUENCE [LARGE SCALE GENOMIC DNA]</scope>
    <source>
        <strain evidence="11 31">10432wF6</strain>
    </source>
</reference>
<dbReference type="EMBL" id="JACCJF010000023">
    <property type="protein sequence ID" value="MBZ4695105.1"/>
    <property type="molecule type" value="Genomic_DNA"/>
</dbReference>
<dbReference type="Proteomes" id="UP000471360">
    <property type="component" value="Unassembled WGS sequence"/>
</dbReference>
<evidence type="ECO:0000313" key="28">
    <source>
        <dbReference type="Proteomes" id="UP000460654"/>
    </source>
</evidence>
<dbReference type="EMBL" id="UGCO01000001">
    <property type="protein sequence ID" value="STI79200.1"/>
    <property type="molecule type" value="Genomic_DNA"/>
</dbReference>
<evidence type="ECO:0000313" key="32">
    <source>
        <dbReference type="Proteomes" id="UP000490727"/>
    </source>
</evidence>
<evidence type="ECO:0000313" key="30">
    <source>
        <dbReference type="Proteomes" id="UP000471360"/>
    </source>
</evidence>
<dbReference type="EMBL" id="JAETYZ010000026">
    <property type="protein sequence ID" value="MBL6235939.1"/>
    <property type="molecule type" value="Genomic_DNA"/>
</dbReference>
<reference evidence="4 33" key="13">
    <citation type="submission" date="2019-12" db="EMBL/GenBank/DDBJ databases">
        <authorList>
            <consortium name="NARMS: The National Antimicrobial Resistance Monitoring System"/>
        </authorList>
    </citation>
    <scope>NUCLEOTIDE SEQUENCE [LARGE SCALE GENOMIC DNA]</scope>
    <source>
        <strain evidence="4 33">CVM N19EC0510</strain>
    </source>
</reference>
<evidence type="ECO:0000313" key="27">
    <source>
        <dbReference type="Proteomes" id="UP000281521"/>
    </source>
</evidence>
<reference evidence="7 36" key="18">
    <citation type="submission" date="2021-01" db="EMBL/GenBank/DDBJ databases">
        <title>Genomes of Escherichia coli STEC strains from raw meat-based diets for companion animals.</title>
        <authorList>
            <person name="Stevens M.J.A."/>
            <person name="Stephan R."/>
        </authorList>
    </citation>
    <scope>NUCLEOTIDE SEQUENCE [LARGE SCALE GENOMIC DNA]</scope>
    <source>
        <strain evidence="7 36">LSC1-58</strain>
    </source>
</reference>
<dbReference type="EMBL" id="CP024092">
    <property type="protein sequence ID" value="ATP24408.1"/>
    <property type="molecule type" value="Genomic_DNA"/>
</dbReference>
<dbReference type="RefSeq" id="WP_000642490.1">
    <property type="nucleotide sequence ID" value="NZ_AP021944.1"/>
</dbReference>
<proteinExistence type="predicted"/>
<dbReference type="EMBL" id="AASWKH010000045">
    <property type="protein sequence ID" value="EFH6097912.1"/>
    <property type="molecule type" value="Genomic_DNA"/>
</dbReference>
<dbReference type="EMBL" id="PITP01000013">
    <property type="protein sequence ID" value="PKD88852.1"/>
    <property type="molecule type" value="Genomic_DNA"/>
</dbReference>
<name>A0A093DAI7_ECOLX</name>
<evidence type="ECO:0000313" key="18">
    <source>
        <dbReference type="EMBL" id="STI79200.1"/>
    </source>
</evidence>
<dbReference type="Gene3D" id="1.25.40.10">
    <property type="entry name" value="Tetratricopeptide repeat domain"/>
    <property type="match status" value="1"/>
</dbReference>
<dbReference type="EMBL" id="AATJKW010000017">
    <property type="protein sequence ID" value="EFL9837902.1"/>
    <property type="molecule type" value="Genomic_DNA"/>
</dbReference>
<reference evidence="12 29" key="12">
    <citation type="submission" date="2019-12" db="EMBL/GenBank/DDBJ databases">
        <title>Enteriobacteria Tanzani isolates_8377-8380.</title>
        <authorList>
            <person name="Subbiah M."/>
            <person name="Call D."/>
        </authorList>
    </citation>
    <scope>NUCLEOTIDE SEQUENCE [LARGE SCALE GENOMIC DNA]</scope>
    <source>
        <strain evidence="12 29">8378wH8</strain>
    </source>
</reference>
<dbReference type="EMBL" id="JABXPW010000021">
    <property type="protein sequence ID" value="MBA7722355.1"/>
    <property type="molecule type" value="Genomic_DNA"/>
</dbReference>
<dbReference type="Proteomes" id="UP000490727">
    <property type="component" value="Unassembled WGS sequence"/>
</dbReference>
<keyword evidence="1" id="KW-0732">Signal</keyword>
<dbReference type="EMBL" id="AASSGK010000037">
    <property type="protein sequence ID" value="EFG2162986.1"/>
    <property type="molecule type" value="Genomic_DNA"/>
</dbReference>
<reference evidence="19 28" key="7">
    <citation type="submission" date="2018-09" db="EMBL/GenBank/DDBJ databases">
        <title>Persistent metagenomic signatures of early life antibiotic treatment in the infant gut microbiota and resistome.</title>
        <authorList>
            <person name="Gasparrini A.J."/>
        </authorList>
    </citation>
    <scope>NUCLEOTIDE SEQUENCE [LARGE SCALE GENOMIC DNA]</scope>
    <source>
        <strain evidence="19 28">T0181B.E-10</strain>
    </source>
</reference>
<dbReference type="OMA" id="LSCKNGP"/>
<dbReference type="SUPFAM" id="SSF81901">
    <property type="entry name" value="HCP-like"/>
    <property type="match status" value="1"/>
</dbReference>
<dbReference type="InterPro" id="IPR011990">
    <property type="entry name" value="TPR-like_helical_dom_sf"/>
</dbReference>
<evidence type="ECO:0000313" key="33">
    <source>
        <dbReference type="Proteomes" id="UP000531463"/>
    </source>
</evidence>
<reference evidence="2 23" key="3">
    <citation type="submission" date="2017-10" db="EMBL/GenBank/DDBJ databases">
        <title>Genome and in vitro analysis of Escherichia coli resistant to antibiotic.</title>
        <authorList>
            <person name="Pereira U.P."/>
            <person name="Facimoto C.T."/>
            <person name="Campos P.A."/>
            <person name="Araujo B.F."/>
            <person name="Royer S."/>
            <person name="Goncalves I.R."/>
            <person name="Ferreira M.L."/>
            <person name="Gontijo P."/>
            <person name="Ribas R.M."/>
        </authorList>
    </citation>
    <scope>NUCLEOTIDE SEQUENCE [LARGE SCALE GENOMIC DNA]</scope>
    <source>
        <strain evidence="2 23">UFU_EC98</strain>
    </source>
</reference>
<reference evidence="15 22" key="2">
    <citation type="submission" date="2016-12" db="EMBL/GenBank/DDBJ databases">
        <title>Real-Time Genomic Investigation Underlying the Public Health Response to a Shiga Toxin-Producing Escherichia Coli O26:H11 Outbreak in a Nursery.</title>
        <authorList>
            <person name="Ferdous M."/>
            <person name="Moran-Gilad J."/>
            <person name="Rossen J.W."/>
            <person name="Gdalevich M."/>
        </authorList>
    </citation>
    <scope>NUCLEOTIDE SEQUENCE [LARGE SCALE GENOMIC DNA]</scope>
    <source>
        <strain evidence="15 22">STEC 514-2</strain>
    </source>
</reference>
<dbReference type="Proteomes" id="UP000534332">
    <property type="component" value="Unassembled WGS sequence"/>
</dbReference>
<organism evidence="6 37">
    <name type="scientific">Escherichia coli</name>
    <dbReference type="NCBI Taxonomy" id="562"/>
    <lineage>
        <taxon>Bacteria</taxon>
        <taxon>Pseudomonadati</taxon>
        <taxon>Pseudomonadota</taxon>
        <taxon>Gammaproteobacteria</taxon>
        <taxon>Enterobacterales</taxon>
        <taxon>Enterobacteriaceae</taxon>
        <taxon>Escherichia</taxon>
    </lineage>
</organism>
<evidence type="ECO:0000313" key="36">
    <source>
        <dbReference type="Proteomes" id="UP000615017"/>
    </source>
</evidence>
<dbReference type="Proteomes" id="UP000281521">
    <property type="component" value="Unassembled WGS sequence"/>
</dbReference>
<evidence type="ECO:0000313" key="19">
    <source>
        <dbReference type="EMBL" id="TXU28763.1"/>
    </source>
</evidence>
<evidence type="ECO:0000313" key="14">
    <source>
        <dbReference type="EMBL" id="OJN30135.1"/>
    </source>
</evidence>
<evidence type="ECO:0000313" key="15">
    <source>
        <dbReference type="EMBL" id="PAU09516.1"/>
    </source>
</evidence>
<evidence type="ECO:0000313" key="25">
    <source>
        <dbReference type="Proteomes" id="UP000254405"/>
    </source>
</evidence>
<reference evidence="20 27" key="9">
    <citation type="submission" date="2018-10" db="EMBL/GenBank/DDBJ databases">
        <authorList>
            <person name="Noll B N."/>
        </authorList>
    </citation>
    <scope>NUCLEOTIDE SEQUENCE [LARGE SCALE GENOMIC DNA]</scope>
    <source>
        <strain evidence="20">Ecoli022</strain>
    </source>
</reference>
<dbReference type="Proteomes" id="UP000225264">
    <property type="component" value="Unassembled WGS sequence"/>
</dbReference>
<dbReference type="AlphaFoldDB" id="A0A093DAI7"/>
<reference evidence="6" key="17">
    <citation type="submission" date="2020-06" db="EMBL/GenBank/DDBJ databases">
        <title>REHAB project genomes.</title>
        <authorList>
            <person name="Shaw L.P."/>
        </authorList>
    </citation>
    <scope>NUCLEOTIDE SEQUENCE</scope>
    <source>
        <strain evidence="6">RHBSTW-00474</strain>
    </source>
</reference>
<evidence type="ECO:0000313" key="16">
    <source>
        <dbReference type="EMBL" id="PKD88852.1"/>
    </source>
</evidence>
<reference evidence="3 34" key="14">
    <citation type="submission" date="2020-02" db="EMBL/GenBank/DDBJ databases">
        <authorList>
            <person name="Ashton P.M."/>
            <person name="Dallman T."/>
            <person name="Nair S."/>
            <person name="De Pinna E."/>
            <person name="Peters T."/>
            <person name="Grant K."/>
        </authorList>
    </citation>
    <scope>NUCLEOTIDE SEQUENCE [LARGE SCALE GENOMIC DNA]</scope>
    <source>
        <strain evidence="3 34">188143</strain>
    </source>
</reference>
<feature type="chain" id="PRO_5015031515" evidence="1">
    <location>
        <begin position="20"/>
        <end position="153"/>
    </location>
</feature>
<reference evidence="9" key="19">
    <citation type="submission" date="2022-08" db="EMBL/GenBank/DDBJ databases">
        <title>Genome sequencing of human pathogens.</title>
        <authorList>
            <person name="Cao X."/>
        </authorList>
    </citation>
    <scope>NUCLEOTIDE SEQUENCE</scope>
    <source>
        <strain evidence="9">EC16126</strain>
    </source>
</reference>
<reference evidence="17 26" key="8">
    <citation type="submission" date="2018-10" db="EMBL/GenBank/DDBJ databases">
        <title>Comparison of Escherichia coli isolates recovered from retail chicken and from chicken fecal samples by antimicrobial susceptibility test and whole genome sequencing.</title>
        <authorList>
            <person name="Tang B."/>
            <person name="Ma Y."/>
            <person name="He X."/>
            <person name="Cao L."/>
            <person name="Xia X."/>
            <person name="Yang H."/>
        </authorList>
    </citation>
    <scope>NUCLEOTIDE SEQUENCE [LARGE SCALE GENOMIC DNA]</scope>
    <source>
        <strain evidence="17 26">CMJH98b</strain>
    </source>
</reference>
<evidence type="ECO:0000313" key="37">
    <source>
        <dbReference type="Proteomes" id="UP000622722"/>
    </source>
</evidence>
<evidence type="ECO:0000313" key="10">
    <source>
        <dbReference type="EMBL" id="MUM73792.1"/>
    </source>
</evidence>
<dbReference type="Proteomes" id="UP000622722">
    <property type="component" value="Unassembled WGS sequence"/>
</dbReference>
<evidence type="ECO:0000313" key="24">
    <source>
        <dbReference type="Proteomes" id="UP000233549"/>
    </source>
</evidence>
<dbReference type="EMBL" id="WTRC01000203">
    <property type="protein sequence ID" value="MWT22024.1"/>
    <property type="molecule type" value="Genomic_DNA"/>
</dbReference>
<dbReference type="Proteomes" id="UP000233549">
    <property type="component" value="Unassembled WGS sequence"/>
</dbReference>
<evidence type="ECO:0000313" key="9">
    <source>
        <dbReference type="EMBL" id="MDA4178019.1"/>
    </source>
</evidence>
<evidence type="ECO:0000313" key="2">
    <source>
        <dbReference type="EMBL" id="ATP24408.1"/>
    </source>
</evidence>
<reference evidence="10 32" key="10">
    <citation type="submission" date="2019-11" db="EMBL/GenBank/DDBJ databases">
        <title>Whole genome sequence analysis of environmental Escherichia coli from the feces of straw-necked ibis (Threskiornis spinicollis) nesting on inland wetlands.</title>
        <authorList>
            <person name="Wyrsch E.R."/>
            <person name="Roy Chowdhury P."/>
            <person name="Wallis L."/>
            <person name="Cummins M.L."/>
            <person name="Zingali T."/>
            <person name="Brandis K.J."/>
            <person name="Djordjevic S.P."/>
        </authorList>
    </citation>
    <scope>NUCLEOTIDE SEQUENCE [LARGE SCALE GENOMIC DNA]</scope>
    <source>
        <strain evidence="10 32">IBS12</strain>
    </source>
</reference>
<reference evidence="13 30" key="15">
    <citation type="submission" date="2020-02" db="EMBL/GenBank/DDBJ databases">
        <authorList>
            <person name="Subbiah M."/>
            <person name="Call D."/>
        </authorList>
    </citation>
    <scope>NUCLEOTIDE SEQUENCE [LARGE SCALE GENOMIC DNA]</scope>
    <source>
        <strain evidence="13 30">8375wB1</strain>
    </source>
</reference>
<reference evidence="5 35" key="6">
    <citation type="submission" date="2018-08" db="EMBL/GenBank/DDBJ databases">
        <authorList>
            <consortium name="GenomeTrakr network: Whole genome sequencing for foodborne pathogen traceback"/>
        </authorList>
    </citation>
    <scope>NUCLEOTIDE SEQUENCE [LARGE SCALE GENOMIC DNA]</scope>
    <source>
        <strain evidence="5 35">AZ-TG73583</strain>
    </source>
</reference>
<evidence type="ECO:0000313" key="3">
    <source>
        <dbReference type="EMBL" id="EFG2162986.1"/>
    </source>
</evidence>
<reference evidence="14 21" key="1">
    <citation type="submission" date="2016-10" db="EMBL/GenBank/DDBJ databases">
        <title>Comprehensive resistome analysis reveals the prevalence of NDM and MCR-1 in Chinese poultry production.</title>
        <authorList>
            <person name="Wang Y."/>
            <person name="Zhang R."/>
            <person name="Li J."/>
            <person name="Wu Z."/>
            <person name="Wenjuan Y."/>
            <person name="Schwarz S."/>
            <person name="Tyrrell J."/>
            <person name="Zheng Y."/>
            <person name="Wang S."/>
            <person name="Shen Z."/>
            <person name="Liu Z."/>
            <person name="Lei L."/>
            <person name="Li M."/>
            <person name="Zhang Q."/>
            <person name="Wu C."/>
            <person name="Zhang Q."/>
            <person name="Wu Y."/>
            <person name="Walsh T."/>
            <person name="Shen J."/>
        </authorList>
    </citation>
    <scope>NUCLEOTIDE SEQUENCE [LARGE SCALE GENOMIC DNA]</scope>
    <source>
        <strain evidence="14 21">574</strain>
    </source>
</reference>
<evidence type="ECO:0000313" key="23">
    <source>
        <dbReference type="Proteomes" id="UP000225264"/>
    </source>
</evidence>
<evidence type="ECO:0000313" key="21">
    <source>
        <dbReference type="Proteomes" id="UP000184077"/>
    </source>
</evidence>
<dbReference type="Proteomes" id="UP000543257">
    <property type="component" value="Unassembled WGS sequence"/>
</dbReference>
<dbReference type="Proteomes" id="UP000184077">
    <property type="component" value="Unassembled WGS sequence"/>
</dbReference>
<dbReference type="Proteomes" id="UP000218543">
    <property type="component" value="Unassembled WGS sequence"/>
</dbReference>
<dbReference type="EMBL" id="WTMY01000189">
    <property type="protein sequence ID" value="MWL47216.1"/>
    <property type="molecule type" value="Genomic_DNA"/>
</dbReference>
<dbReference type="Proteomes" id="UP000462410">
    <property type="component" value="Unassembled WGS sequence"/>
</dbReference>
<evidence type="ECO:0000313" key="35">
    <source>
        <dbReference type="Proteomes" id="UP000543257"/>
    </source>
</evidence>
<dbReference type="Proteomes" id="UP000615017">
    <property type="component" value="Unassembled WGS sequence"/>
</dbReference>
<dbReference type="EMBL" id="MRVZ01000213">
    <property type="protein sequence ID" value="PAU09516.1"/>
    <property type="molecule type" value="Genomic_DNA"/>
</dbReference>